<organism evidence="2 3">
    <name type="scientific">Arabis nemorensis</name>
    <dbReference type="NCBI Taxonomy" id="586526"/>
    <lineage>
        <taxon>Eukaryota</taxon>
        <taxon>Viridiplantae</taxon>
        <taxon>Streptophyta</taxon>
        <taxon>Embryophyta</taxon>
        <taxon>Tracheophyta</taxon>
        <taxon>Spermatophyta</taxon>
        <taxon>Magnoliopsida</taxon>
        <taxon>eudicotyledons</taxon>
        <taxon>Gunneridae</taxon>
        <taxon>Pentapetalae</taxon>
        <taxon>rosids</taxon>
        <taxon>malvids</taxon>
        <taxon>Brassicales</taxon>
        <taxon>Brassicaceae</taxon>
        <taxon>Arabideae</taxon>
        <taxon>Arabis</taxon>
    </lineage>
</organism>
<accession>A0A565BAS3</accession>
<feature type="transmembrane region" description="Helical" evidence="1">
    <location>
        <begin position="149"/>
        <end position="167"/>
    </location>
</feature>
<keyword evidence="3" id="KW-1185">Reference proteome</keyword>
<reference evidence="2" key="1">
    <citation type="submission" date="2019-07" db="EMBL/GenBank/DDBJ databases">
        <authorList>
            <person name="Dittberner H."/>
        </authorList>
    </citation>
    <scope>NUCLEOTIDE SEQUENCE [LARGE SCALE GENOMIC DNA]</scope>
</reference>
<dbReference type="EMBL" id="CABITT030000003">
    <property type="protein sequence ID" value="VVA97916.1"/>
    <property type="molecule type" value="Genomic_DNA"/>
</dbReference>
<keyword evidence="1" id="KW-1133">Transmembrane helix</keyword>
<gene>
    <name evidence="2" type="ORF">ANE_LOCUS8361</name>
</gene>
<keyword evidence="1" id="KW-0812">Transmembrane</keyword>
<evidence type="ECO:0000313" key="3">
    <source>
        <dbReference type="Proteomes" id="UP000489600"/>
    </source>
</evidence>
<keyword evidence="1" id="KW-0472">Membrane</keyword>
<dbReference type="Proteomes" id="UP000489600">
    <property type="component" value="Unassembled WGS sequence"/>
</dbReference>
<sequence>MAKQGMDVLLATLSKLFNLLETSGQIVGVIVLDERVNQESANLLTVGSSSRSSARSMAEVEGIPSPIIIAQVLLVRLTLTWLTGIILLIATILGLNIEPISSWNLTFLVQLAVAGVLPYVLAFDEGHASIFQREARLRYKMELQTNKRTLMNLYVVRFIFLCVSSRVSQLATFDIL</sequence>
<dbReference type="AlphaFoldDB" id="A0A565BAS3"/>
<feature type="transmembrane region" description="Helical" evidence="1">
    <location>
        <begin position="107"/>
        <end position="128"/>
    </location>
</feature>
<feature type="transmembrane region" description="Helical" evidence="1">
    <location>
        <begin position="73"/>
        <end position="95"/>
    </location>
</feature>
<proteinExistence type="predicted"/>
<dbReference type="OrthoDB" id="1928130at2759"/>
<dbReference type="GO" id="GO:0012505">
    <property type="term" value="C:endomembrane system"/>
    <property type="evidence" value="ECO:0007669"/>
    <property type="project" value="TreeGrafter"/>
</dbReference>
<evidence type="ECO:0000313" key="2">
    <source>
        <dbReference type="EMBL" id="VVA97916.1"/>
    </source>
</evidence>
<evidence type="ECO:0000256" key="1">
    <source>
        <dbReference type="SAM" id="Phobius"/>
    </source>
</evidence>
<name>A0A565BAS3_9BRAS</name>
<dbReference type="PANTHER" id="PTHR37735">
    <property type="entry name" value="OS08G0567000 PROTEIN"/>
    <property type="match status" value="1"/>
</dbReference>
<dbReference type="PANTHER" id="PTHR37735:SF1">
    <property type="entry name" value="OS08G0567000 PROTEIN"/>
    <property type="match status" value="1"/>
</dbReference>
<protein>
    <submittedName>
        <fullName evidence="2">Uncharacterized protein</fullName>
    </submittedName>
</protein>
<comment type="caution">
    <text evidence="2">The sequence shown here is derived from an EMBL/GenBank/DDBJ whole genome shotgun (WGS) entry which is preliminary data.</text>
</comment>